<feature type="domain" description="G-protein coupled receptors family 1 profile" evidence="10">
    <location>
        <begin position="1"/>
        <end position="253"/>
    </location>
</feature>
<keyword evidence="4 9" id="KW-1133">Transmembrane helix</keyword>
<gene>
    <name evidence="11" type="ORF">GSLYS_00017737001</name>
</gene>
<dbReference type="InterPro" id="IPR017452">
    <property type="entry name" value="GPCR_Rhodpsn_7TM"/>
</dbReference>
<evidence type="ECO:0000256" key="3">
    <source>
        <dbReference type="ARBA" id="ARBA00022692"/>
    </source>
</evidence>
<dbReference type="Gene3D" id="1.20.1070.10">
    <property type="entry name" value="Rhodopsin 7-helix transmembrane proteins"/>
    <property type="match status" value="1"/>
</dbReference>
<keyword evidence="12" id="KW-1185">Reference proteome</keyword>
<evidence type="ECO:0000256" key="6">
    <source>
        <dbReference type="ARBA" id="ARBA00023136"/>
    </source>
</evidence>
<evidence type="ECO:0000313" key="11">
    <source>
        <dbReference type="EMBL" id="CAL1544224.1"/>
    </source>
</evidence>
<keyword evidence="5" id="KW-0297">G-protein coupled receptor</keyword>
<evidence type="ECO:0000256" key="9">
    <source>
        <dbReference type="SAM" id="Phobius"/>
    </source>
</evidence>
<proteinExistence type="predicted"/>
<comment type="caution">
    <text evidence="11">The sequence shown here is derived from an EMBL/GenBank/DDBJ whole genome shotgun (WGS) entry which is preliminary data.</text>
</comment>
<reference evidence="11 12" key="1">
    <citation type="submission" date="2024-04" db="EMBL/GenBank/DDBJ databases">
        <authorList>
            <consortium name="Genoscope - CEA"/>
            <person name="William W."/>
        </authorList>
    </citation>
    <scope>NUCLEOTIDE SEQUENCE [LARGE SCALE GENOMIC DNA]</scope>
</reference>
<keyword evidence="2" id="KW-1003">Cell membrane</keyword>
<evidence type="ECO:0000256" key="1">
    <source>
        <dbReference type="ARBA" id="ARBA00004651"/>
    </source>
</evidence>
<name>A0AAV2IDB7_LYMST</name>
<dbReference type="PRINTS" id="PR00237">
    <property type="entry name" value="GPCRRHODOPSN"/>
</dbReference>
<dbReference type="Pfam" id="PF00001">
    <property type="entry name" value="7tm_1"/>
    <property type="match status" value="1"/>
</dbReference>
<dbReference type="PROSITE" id="PS50262">
    <property type="entry name" value="G_PROTEIN_RECEP_F1_2"/>
    <property type="match status" value="1"/>
</dbReference>
<keyword evidence="7" id="KW-0675">Receptor</keyword>
<feature type="transmembrane region" description="Helical" evidence="9">
    <location>
        <begin position="198"/>
        <end position="218"/>
    </location>
</feature>
<dbReference type="SUPFAM" id="SSF81321">
    <property type="entry name" value="Family A G protein-coupled receptor-like"/>
    <property type="match status" value="1"/>
</dbReference>
<organism evidence="11 12">
    <name type="scientific">Lymnaea stagnalis</name>
    <name type="common">Great pond snail</name>
    <name type="synonym">Helix stagnalis</name>
    <dbReference type="NCBI Taxonomy" id="6523"/>
    <lineage>
        <taxon>Eukaryota</taxon>
        <taxon>Metazoa</taxon>
        <taxon>Spiralia</taxon>
        <taxon>Lophotrochozoa</taxon>
        <taxon>Mollusca</taxon>
        <taxon>Gastropoda</taxon>
        <taxon>Heterobranchia</taxon>
        <taxon>Euthyneura</taxon>
        <taxon>Panpulmonata</taxon>
        <taxon>Hygrophila</taxon>
        <taxon>Lymnaeoidea</taxon>
        <taxon>Lymnaeidae</taxon>
        <taxon>Lymnaea</taxon>
    </lineage>
</organism>
<feature type="transmembrane region" description="Helical" evidence="9">
    <location>
        <begin position="43"/>
        <end position="66"/>
    </location>
</feature>
<evidence type="ECO:0000256" key="5">
    <source>
        <dbReference type="ARBA" id="ARBA00023040"/>
    </source>
</evidence>
<dbReference type="AlphaFoldDB" id="A0AAV2IDB7"/>
<keyword evidence="8" id="KW-0807">Transducer</keyword>
<evidence type="ECO:0000256" key="2">
    <source>
        <dbReference type="ARBA" id="ARBA00022475"/>
    </source>
</evidence>
<dbReference type="GO" id="GO:0004930">
    <property type="term" value="F:G protein-coupled receptor activity"/>
    <property type="evidence" value="ECO:0007669"/>
    <property type="project" value="UniProtKB-KW"/>
</dbReference>
<keyword evidence="6 9" id="KW-0472">Membrane</keyword>
<dbReference type="PANTHER" id="PTHR24248">
    <property type="entry name" value="ADRENERGIC RECEPTOR-RELATED G-PROTEIN COUPLED RECEPTOR"/>
    <property type="match status" value="1"/>
</dbReference>
<dbReference type="InterPro" id="IPR000276">
    <property type="entry name" value="GPCR_Rhodpsn"/>
</dbReference>
<dbReference type="Proteomes" id="UP001497497">
    <property type="component" value="Unassembled WGS sequence"/>
</dbReference>
<evidence type="ECO:0000313" key="12">
    <source>
        <dbReference type="Proteomes" id="UP001497497"/>
    </source>
</evidence>
<evidence type="ECO:0000256" key="8">
    <source>
        <dbReference type="ARBA" id="ARBA00023224"/>
    </source>
</evidence>
<sequence>MISMVISDAIFGVTGMPLMVIELYHSGHWTLGPTCCFIKVLAHYIWCPLVMCHVVCMAVDRFLAVCKPLVYRSLSFKVGYGLVGLCWALSLLVVITPMAANWLNSVEDAQPCAESNSVCDFRRSMVFVILNYVFLGFSPITAILLLYFFIVKDILRSSKRIANSCSIRIHPHHVDCVKSKTNFTDEEQSEKGFRKMRAVRTIGFVVMCFSITWLPVIITVPICTMTGSQMPSWLILVICFCNYSNAALDPVLF</sequence>
<feature type="non-terminal residue" evidence="11">
    <location>
        <position position="253"/>
    </location>
</feature>
<protein>
    <recommendedName>
        <fullName evidence="10">G-protein coupled receptors family 1 profile domain-containing protein</fullName>
    </recommendedName>
</protein>
<dbReference type="GO" id="GO:0005886">
    <property type="term" value="C:plasma membrane"/>
    <property type="evidence" value="ECO:0007669"/>
    <property type="project" value="UniProtKB-SubCell"/>
</dbReference>
<dbReference type="EMBL" id="CAXITT010000607">
    <property type="protein sequence ID" value="CAL1544224.1"/>
    <property type="molecule type" value="Genomic_DNA"/>
</dbReference>
<evidence type="ECO:0000256" key="7">
    <source>
        <dbReference type="ARBA" id="ARBA00023170"/>
    </source>
</evidence>
<evidence type="ECO:0000256" key="4">
    <source>
        <dbReference type="ARBA" id="ARBA00022989"/>
    </source>
</evidence>
<evidence type="ECO:0000259" key="10">
    <source>
        <dbReference type="PROSITE" id="PS50262"/>
    </source>
</evidence>
<dbReference type="CDD" id="cd00637">
    <property type="entry name" value="7tm_classA_rhodopsin-like"/>
    <property type="match status" value="1"/>
</dbReference>
<comment type="subcellular location">
    <subcellularLocation>
        <location evidence="1">Cell membrane</location>
        <topology evidence="1">Multi-pass membrane protein</topology>
    </subcellularLocation>
</comment>
<keyword evidence="3 9" id="KW-0812">Transmembrane</keyword>
<accession>A0AAV2IDB7</accession>
<feature type="transmembrane region" description="Helical" evidence="9">
    <location>
        <begin position="125"/>
        <end position="150"/>
    </location>
</feature>
<feature type="transmembrane region" description="Helical" evidence="9">
    <location>
        <begin position="78"/>
        <end position="100"/>
    </location>
</feature>